<gene>
    <name evidence="2" type="ORF">N7G274_006346</name>
</gene>
<comment type="caution">
    <text evidence="2">The sequence shown here is derived from an EMBL/GenBank/DDBJ whole genome shotgun (WGS) entry which is preliminary data.</text>
</comment>
<evidence type="ECO:0000256" key="1">
    <source>
        <dbReference type="SAM" id="MobiDB-lite"/>
    </source>
</evidence>
<evidence type="ECO:0000313" key="2">
    <source>
        <dbReference type="EMBL" id="KAL2040888.1"/>
    </source>
</evidence>
<feature type="compositionally biased region" description="Basic and acidic residues" evidence="1">
    <location>
        <begin position="100"/>
        <end position="110"/>
    </location>
</feature>
<sequence length="110" mass="12471">MISLISSSISKISISTLQILQGSTAGPWRNSTTLQYKQIVLDHQRAPQYLLIKFEAGNSKLEASECLNRMFDEVFPARETPTLPLHESTNHGTPTWEPLKYADKEENQRP</sequence>
<dbReference type="EMBL" id="JBEFKJ010000019">
    <property type="protein sequence ID" value="KAL2040888.1"/>
    <property type="molecule type" value="Genomic_DNA"/>
</dbReference>
<keyword evidence="3" id="KW-1185">Reference proteome</keyword>
<feature type="region of interest" description="Disordered" evidence="1">
    <location>
        <begin position="80"/>
        <end position="110"/>
    </location>
</feature>
<proteinExistence type="predicted"/>
<accession>A0ABR4A5E7</accession>
<protein>
    <submittedName>
        <fullName evidence="2">Uncharacterized protein</fullName>
    </submittedName>
</protein>
<name>A0ABR4A5E7_9LECA</name>
<dbReference type="Proteomes" id="UP001590950">
    <property type="component" value="Unassembled WGS sequence"/>
</dbReference>
<organism evidence="2 3">
    <name type="scientific">Stereocaulon virgatum</name>
    <dbReference type="NCBI Taxonomy" id="373712"/>
    <lineage>
        <taxon>Eukaryota</taxon>
        <taxon>Fungi</taxon>
        <taxon>Dikarya</taxon>
        <taxon>Ascomycota</taxon>
        <taxon>Pezizomycotina</taxon>
        <taxon>Lecanoromycetes</taxon>
        <taxon>OSLEUM clade</taxon>
        <taxon>Lecanoromycetidae</taxon>
        <taxon>Lecanorales</taxon>
        <taxon>Lecanorineae</taxon>
        <taxon>Stereocaulaceae</taxon>
        <taxon>Stereocaulon</taxon>
    </lineage>
</organism>
<reference evidence="2 3" key="1">
    <citation type="submission" date="2024-09" db="EMBL/GenBank/DDBJ databases">
        <title>Rethinking Asexuality: The Enigmatic Case of Functional Sexual Genes in Lepraria (Stereocaulaceae).</title>
        <authorList>
            <person name="Doellman M."/>
            <person name="Sun Y."/>
            <person name="Barcenas-Pena A."/>
            <person name="Lumbsch H.T."/>
            <person name="Grewe F."/>
        </authorList>
    </citation>
    <scope>NUCLEOTIDE SEQUENCE [LARGE SCALE GENOMIC DNA]</scope>
    <source>
        <strain evidence="2 3">Mercado 3170</strain>
    </source>
</reference>
<evidence type="ECO:0000313" key="3">
    <source>
        <dbReference type="Proteomes" id="UP001590950"/>
    </source>
</evidence>